<organism evidence="2 3">
    <name type="scientific">Heyndrickxia coagulans</name>
    <name type="common">Weizmannia coagulans</name>
    <dbReference type="NCBI Taxonomy" id="1398"/>
    <lineage>
        <taxon>Bacteria</taxon>
        <taxon>Bacillati</taxon>
        <taxon>Bacillota</taxon>
        <taxon>Bacilli</taxon>
        <taxon>Bacillales</taxon>
        <taxon>Bacillaceae</taxon>
        <taxon>Heyndrickxia</taxon>
    </lineage>
</organism>
<sequence>MLGKRANCPLERLKKPKDTLTASKLSFRTSQKDKKRL</sequence>
<protein>
    <submittedName>
        <fullName evidence="2">Uncharacterized protein</fullName>
    </submittedName>
</protein>
<name>A0AAN0T2B1_HEYCO</name>
<dbReference type="Proteomes" id="UP000032024">
    <property type="component" value="Chromosome"/>
</dbReference>
<feature type="compositionally biased region" description="Polar residues" evidence="1">
    <location>
        <begin position="20"/>
        <end position="29"/>
    </location>
</feature>
<keyword evidence="3" id="KW-1185">Reference proteome</keyword>
<evidence type="ECO:0000313" key="3">
    <source>
        <dbReference type="Proteomes" id="UP000032024"/>
    </source>
</evidence>
<evidence type="ECO:0000313" key="2">
    <source>
        <dbReference type="EMBL" id="AJO20958.1"/>
    </source>
</evidence>
<accession>A0AAN0T2B1</accession>
<dbReference type="EMBL" id="CP010525">
    <property type="protein sequence ID" value="AJO20958.1"/>
    <property type="molecule type" value="Genomic_DNA"/>
</dbReference>
<dbReference type="AlphaFoldDB" id="A0AAN0T2B1"/>
<reference evidence="3" key="1">
    <citation type="submission" date="2015-01" db="EMBL/GenBank/DDBJ databases">
        <title>Comparative genome analysis of Bacillus coagulans HM-08, Clostridium butyricum HM-68, Bacillus subtilis HM-66 and Bacillus paralicheniformis BL-09.</title>
        <authorList>
            <person name="Zhang H."/>
        </authorList>
    </citation>
    <scope>NUCLEOTIDE SEQUENCE [LARGE SCALE GENOMIC DNA]</scope>
    <source>
        <strain evidence="3">HM-08</strain>
    </source>
</reference>
<feature type="region of interest" description="Disordered" evidence="1">
    <location>
        <begin position="1"/>
        <end position="37"/>
    </location>
</feature>
<evidence type="ECO:0000256" key="1">
    <source>
        <dbReference type="SAM" id="MobiDB-lite"/>
    </source>
</evidence>
<proteinExistence type="predicted"/>
<gene>
    <name evidence="2" type="ORF">SB48_HM08orf00243</name>
</gene>